<evidence type="ECO:0000256" key="2">
    <source>
        <dbReference type="SAM" id="SignalP"/>
    </source>
</evidence>
<dbReference type="Pfam" id="PF12819">
    <property type="entry name" value="Malectin_like"/>
    <property type="match status" value="1"/>
</dbReference>
<organism evidence="4 5">
    <name type="scientific">Capsicum baccatum</name>
    <name type="common">Peruvian pepper</name>
    <dbReference type="NCBI Taxonomy" id="33114"/>
    <lineage>
        <taxon>Eukaryota</taxon>
        <taxon>Viridiplantae</taxon>
        <taxon>Streptophyta</taxon>
        <taxon>Embryophyta</taxon>
        <taxon>Tracheophyta</taxon>
        <taxon>Spermatophyta</taxon>
        <taxon>Magnoliopsida</taxon>
        <taxon>eudicotyledons</taxon>
        <taxon>Gunneridae</taxon>
        <taxon>Pentapetalae</taxon>
        <taxon>asterids</taxon>
        <taxon>lamiids</taxon>
        <taxon>Solanales</taxon>
        <taxon>Solanaceae</taxon>
        <taxon>Solanoideae</taxon>
        <taxon>Capsiceae</taxon>
        <taxon>Capsicum</taxon>
    </lineage>
</organism>
<evidence type="ECO:0000313" key="4">
    <source>
        <dbReference type="EMBL" id="PHT45931.1"/>
    </source>
</evidence>
<comment type="subcellular location">
    <subcellularLocation>
        <location evidence="1">Membrane</location>
        <topology evidence="1">Single-pass membrane protein</topology>
    </subcellularLocation>
</comment>
<evidence type="ECO:0000256" key="1">
    <source>
        <dbReference type="ARBA" id="ARBA00004167"/>
    </source>
</evidence>
<dbReference type="PANTHER" id="PTHR45631:SF167">
    <property type="entry name" value="MALECTIN-LIKE DOMAIN-CONTAINING PROTEIN"/>
    <property type="match status" value="1"/>
</dbReference>
<dbReference type="InterPro" id="IPR024788">
    <property type="entry name" value="Malectin-like_Carb-bd_dom"/>
</dbReference>
<feature type="domain" description="Malectin-like" evidence="3">
    <location>
        <begin position="33"/>
        <end position="357"/>
    </location>
</feature>
<accession>A0A2G2WL30</accession>
<feature type="signal peptide" evidence="2">
    <location>
        <begin position="1"/>
        <end position="23"/>
    </location>
</feature>
<gene>
    <name evidence="4" type="ORF">CQW23_15089</name>
</gene>
<dbReference type="OrthoDB" id="2017114at2759"/>
<dbReference type="EMBL" id="MLFT02000006">
    <property type="protein sequence ID" value="PHT45931.1"/>
    <property type="molecule type" value="Genomic_DNA"/>
</dbReference>
<keyword evidence="5" id="KW-1185">Reference proteome</keyword>
<feature type="chain" id="PRO_5013740500" description="Malectin-like domain-containing protein" evidence="2">
    <location>
        <begin position="24"/>
        <end position="359"/>
    </location>
</feature>
<evidence type="ECO:0000313" key="5">
    <source>
        <dbReference type="Proteomes" id="UP000224567"/>
    </source>
</evidence>
<dbReference type="PANTHER" id="PTHR45631">
    <property type="entry name" value="OS07G0107800 PROTEIN-RELATED"/>
    <property type="match status" value="1"/>
</dbReference>
<dbReference type="Proteomes" id="UP000224567">
    <property type="component" value="Unassembled WGS sequence"/>
</dbReference>
<dbReference type="STRING" id="33114.A0A2G2WL30"/>
<reference evidence="5" key="2">
    <citation type="journal article" date="2017" name="J. Anim. Genet.">
        <title>Multiple reference genome sequences of hot pepper reveal the massive evolution of plant disease resistance genes by retroduplication.</title>
        <authorList>
            <person name="Kim S."/>
            <person name="Park J."/>
            <person name="Yeom S.-I."/>
            <person name="Kim Y.-M."/>
            <person name="Seo E."/>
            <person name="Kim K.-T."/>
            <person name="Kim M.-S."/>
            <person name="Lee J.M."/>
            <person name="Cheong K."/>
            <person name="Shin H.-S."/>
            <person name="Kim S.-B."/>
            <person name="Han K."/>
            <person name="Lee J."/>
            <person name="Park M."/>
            <person name="Lee H.-A."/>
            <person name="Lee H.-Y."/>
            <person name="Lee Y."/>
            <person name="Oh S."/>
            <person name="Lee J.H."/>
            <person name="Choi E."/>
            <person name="Choi E."/>
            <person name="Lee S.E."/>
            <person name="Jeon J."/>
            <person name="Kim H."/>
            <person name="Choi G."/>
            <person name="Song H."/>
            <person name="Lee J."/>
            <person name="Lee S.-C."/>
            <person name="Kwon J.-K."/>
            <person name="Lee H.-Y."/>
            <person name="Koo N."/>
            <person name="Hong Y."/>
            <person name="Kim R.W."/>
            <person name="Kang W.-H."/>
            <person name="Huh J.H."/>
            <person name="Kang B.-C."/>
            <person name="Yang T.-J."/>
            <person name="Lee Y.-H."/>
            <person name="Bennetzen J.L."/>
            <person name="Choi D."/>
        </authorList>
    </citation>
    <scope>NUCLEOTIDE SEQUENCE [LARGE SCALE GENOMIC DNA]</scope>
    <source>
        <strain evidence="5">cv. PBC81</strain>
    </source>
</reference>
<name>A0A2G2WL30_CAPBA</name>
<dbReference type="GO" id="GO:0016020">
    <property type="term" value="C:membrane"/>
    <property type="evidence" value="ECO:0007669"/>
    <property type="project" value="UniProtKB-SubCell"/>
</dbReference>
<protein>
    <recommendedName>
        <fullName evidence="3">Malectin-like domain-containing protein</fullName>
    </recommendedName>
</protein>
<sequence length="359" mass="40444">MEMLKGFLFAWLIAFSLATIAVAQNDPSGFINIDCGIPAGSNYTDIITELPYTSDVGYVSGGVDSKISSIYEPNSPQRQFLTVKSFPLGTKNCYTLTPNEGKFGKYLIRASFLYGDYDGNAQLPNFDLYIGGDYWDTVTISNASTVIMKEIIHTPSTDSISVCLVKIDTTTPFISALELRPLNTTIYPTLSKSLKLFVRLNLGSLTNQYIRYGYDAYDRVWLPYYFEKMIIVNTTQEVLENSYRVPSAVMSTALTPDPLTTTDNSVSFNWIADSTRDRYYIYLHFAEVVELLVTQTRQFNIYINDNLFYGPMYPIYLSTATVYTVSPIYGADQYTVVINKTATSTLPPLLNAFEIYKEI</sequence>
<keyword evidence="2" id="KW-0732">Signal</keyword>
<comment type="caution">
    <text evidence="4">The sequence shown here is derived from an EMBL/GenBank/DDBJ whole genome shotgun (WGS) entry which is preliminary data.</text>
</comment>
<reference evidence="4 5" key="1">
    <citation type="journal article" date="2017" name="Genome Biol.">
        <title>New reference genome sequences of hot pepper reveal the massive evolution of plant disease-resistance genes by retroduplication.</title>
        <authorList>
            <person name="Kim S."/>
            <person name="Park J."/>
            <person name="Yeom S.I."/>
            <person name="Kim Y.M."/>
            <person name="Seo E."/>
            <person name="Kim K.T."/>
            <person name="Kim M.S."/>
            <person name="Lee J.M."/>
            <person name="Cheong K."/>
            <person name="Shin H.S."/>
            <person name="Kim S.B."/>
            <person name="Han K."/>
            <person name="Lee J."/>
            <person name="Park M."/>
            <person name="Lee H.A."/>
            <person name="Lee H.Y."/>
            <person name="Lee Y."/>
            <person name="Oh S."/>
            <person name="Lee J.H."/>
            <person name="Choi E."/>
            <person name="Choi E."/>
            <person name="Lee S.E."/>
            <person name="Jeon J."/>
            <person name="Kim H."/>
            <person name="Choi G."/>
            <person name="Song H."/>
            <person name="Lee J."/>
            <person name="Lee S.C."/>
            <person name="Kwon J.K."/>
            <person name="Lee H.Y."/>
            <person name="Koo N."/>
            <person name="Hong Y."/>
            <person name="Kim R.W."/>
            <person name="Kang W.H."/>
            <person name="Huh J.H."/>
            <person name="Kang B.C."/>
            <person name="Yang T.J."/>
            <person name="Lee Y.H."/>
            <person name="Bennetzen J.L."/>
            <person name="Choi D."/>
        </authorList>
    </citation>
    <scope>NUCLEOTIDE SEQUENCE [LARGE SCALE GENOMIC DNA]</scope>
    <source>
        <strain evidence="5">cv. PBC81</strain>
    </source>
</reference>
<dbReference type="AlphaFoldDB" id="A0A2G2WL30"/>
<proteinExistence type="predicted"/>
<evidence type="ECO:0000259" key="3">
    <source>
        <dbReference type="Pfam" id="PF12819"/>
    </source>
</evidence>